<dbReference type="Pfam" id="PF24291">
    <property type="entry name" value="Ig_CFAP65"/>
    <property type="match status" value="1"/>
</dbReference>
<dbReference type="OMA" id="QQLKVMV"/>
<feature type="compositionally biased region" description="Low complexity" evidence="1">
    <location>
        <begin position="1897"/>
        <end position="1910"/>
    </location>
</feature>
<feature type="domain" description="CFAP65 tenth Ig-like" evidence="2">
    <location>
        <begin position="1312"/>
        <end position="1405"/>
    </location>
</feature>
<feature type="region of interest" description="Disordered" evidence="1">
    <location>
        <begin position="565"/>
        <end position="587"/>
    </location>
</feature>
<evidence type="ECO:0008006" key="8">
    <source>
        <dbReference type="Google" id="ProtNLM"/>
    </source>
</evidence>
<evidence type="ECO:0000259" key="2">
    <source>
        <dbReference type="Pfam" id="PF24291"/>
    </source>
</evidence>
<feature type="compositionally biased region" description="Basic and acidic residues" evidence="1">
    <location>
        <begin position="572"/>
        <end position="584"/>
    </location>
</feature>
<comment type="caution">
    <text evidence="6">The sequence shown here is derived from an EMBL/GenBank/DDBJ whole genome shotgun (WGS) entry which is preliminary data.</text>
</comment>
<dbReference type="InterPro" id="IPR056344">
    <property type="entry name" value="Ig_CFAP65-like_9th"/>
</dbReference>
<feature type="region of interest" description="Disordered" evidence="1">
    <location>
        <begin position="1759"/>
        <end position="1786"/>
    </location>
</feature>
<dbReference type="PANTHER" id="PTHR46127:SF1">
    <property type="entry name" value="CILIA- AND FLAGELLA-ASSOCIATED PROTEIN 65"/>
    <property type="match status" value="1"/>
</dbReference>
<dbReference type="PANTHER" id="PTHR46127">
    <property type="entry name" value="CILIA- AND FLAGELLA-ASSOCIATED PROTEIN 65"/>
    <property type="match status" value="1"/>
</dbReference>
<dbReference type="OrthoDB" id="426633at2759"/>
<evidence type="ECO:0000259" key="3">
    <source>
        <dbReference type="Pfam" id="PF24507"/>
    </source>
</evidence>
<dbReference type="Gene3D" id="2.60.40.10">
    <property type="entry name" value="Immunoglobulins"/>
    <property type="match status" value="8"/>
</dbReference>
<dbReference type="GO" id="GO:0031514">
    <property type="term" value="C:motile cilium"/>
    <property type="evidence" value="ECO:0007669"/>
    <property type="project" value="UniProtKB-SubCell"/>
</dbReference>
<protein>
    <recommendedName>
        <fullName evidence="8">Abnormal spindle-like microcephaly-associated protein ASH domain-containing protein</fullName>
    </recommendedName>
</protein>
<sequence>MWHDWTPGIESVQELVLQNVALVTQKVKFKLPSTKEFDMPYPEPFKLAPGMKKSIPISFRPSKYEPHVDRVQIITKGGSFFITVKAFVKDVALTVPHFLDFGLCPTMERSEQHMDVFNTGTLRATMKWHARPPFTVRCPVDALEVGQSVRCIVEYEPQTASVFDGLIACEASSSSHVASVGTDEFGDSKDNTPESKQYCVQCTGVGKMPHLVVAGGGSHDVKFGSVSPGNRTPQTLELLNTTPVRAAFRARALHDSGEVSPLHPLPFSVSPDSGVVEPNCTFTLTFHFQSHTVKEHACQRFQITTPGGMPLVVTCKAFCQPMDVRLSTRSINFGEMACGKVYSKTLQLHNDCDRPAPYHFINLDHLRGVFWLDRHMGVIPPHSYLVATVFFGPLAPINYLKQVSCVVKGGLAPLTLTLLGSSHTQKDRPARLDQHHIDIFRNMQLSGVQEHQPPVHGPQDPREDEDTLAHETLDPYIPEVHVKPTSATQTFLELMLPSDSKLRDITISPGNLDFGQSSALTMSEKQMVTITNRTSQKVTVMWMISGETRVPCTEKGDEKALFSARLSAPPRSPERGETGNRSDETAPFGKKWAEKKSPLFRSWTLSLRKEIDLRNEGVLRQTPCPWDALGVVLKVGPGMISSLRGWKTPRARPRGQAEFEVAFRPQSPAPSPKMKSRVGTEKTFEREETEFCNSGFEAQDEHFCLGEMLEALVFQKMNRTFRLVDLERFTPPWMLSVRGMGHTMGSTRNDPQVDISESHIRFRPCHPGERTYQVVMLTNPGDMTLAYQILPPTDERDGDVGTGNLKDLQAPFRAWPTQGIILPHQFHLIVLEFAPTVAKNERPYVATFEVVVDYNESQPKTIRVTGRAWKPQLSFCRGQPTVTFPPTCSGIASSMLCTIKNVSEIPIAYECRIPTRFRSTFWFASATGQLAPSESATLASHFCPSSERVFSAPMYCAAHVVEDQDNFVEGPLRALLPPATNAADEAPSYALQLVGHGKGPALSLEPEGLDLGAVKACEEVKNQVVILNHSNLAVHYLVEAKFVGTDKKAASVAENALKLGSTFGQVQGRCTQTLQLDFYPPCRGEFVYQVTVTPKGETGGPSGRSIDFTFRADVQYPRIQIADLRTECATLQPQSMMWTQFQVDGINELYRGEVEQLERDFQAAIGIDDKKELVRQLKPFQLLFGTAAAGSGPTVIYLVLSNPSRLGIRFSFQTPKNLNLEGAPYWCDEKALVDDREAHFSWVEEHGIYDIQPRSGEIAPGDFLHVKMTYHHHSIGTHILPVVFNVHDGRSVLLYLKAHSVAPNVGCLSVRSSVIVLQPVPLGVERGVVQPVELTNSGAVEAPWRVDLQSISEYNMKNYDFEVLSVTPTEGVLEPQSSTFLHFTFTPLEAKRYCCPVRIEMLRADGRHAAEELCFELQADGYLLKDEKPKVEMNFPAMLPLQTYAPVPGCGAALSIEILDFQKIPVRARTSQMLVLVNYTSEFVLSFRWDARQLFRSEHELEIEPSSGELSPGSHCIVTFRLSCDEPVDVSGEIACLLHWTHLSAYGQISIQEDSEDRDPRPEFLAYHADHVHEMSRKEGPTDQVHISVANRLTVSRFRHLMSTAAGQKFLNENLHRTSVLSSHIPSMSPRRAMQASTMGRALQSKEELPGTVSKGMSLDQAAMGPQQPTPPTSFPLYVRLRAQVADWEVLKEERENFIIESPARFLAARHGEAAQEELQADATNPGQIPGLANRFTEEDPEHAEMLQSRHAVRGVGAALPGSAAQPSSSTATRRAHEPAGEVGPDLMSGVLEHMLREVISEHEFGAILDKMLSQDTPCFSQYEDSKPPALPQIVRPAAPREHEEQPQIPSDDLDDDADEEDFLAAVAASSSRIAAPWARSDLLMDFEVPLLCREAPAAPSSSSSGAPAATLGGDRTRPGLNESLGAGLTLDGNLSVPPSPEGDAGMERSWEEALALYGEADLDAFRDSAGEVLDRLLLDMMDDVVAGRLNWMRPLPRLNRRAR</sequence>
<reference evidence="6" key="1">
    <citation type="submission" date="2021-02" db="EMBL/GenBank/DDBJ databases">
        <authorList>
            <person name="Dougan E. K."/>
            <person name="Rhodes N."/>
            <person name="Thang M."/>
            <person name="Chan C."/>
        </authorList>
    </citation>
    <scope>NUCLEOTIDE SEQUENCE</scope>
</reference>
<dbReference type="InterPro" id="IPR057470">
    <property type="entry name" value="Ig_CFAP65_7th"/>
</dbReference>
<dbReference type="GO" id="GO:0005737">
    <property type="term" value="C:cytoplasm"/>
    <property type="evidence" value="ECO:0007669"/>
    <property type="project" value="UniProtKB-SubCell"/>
</dbReference>
<name>A0A813D6W6_POLGL</name>
<feature type="domain" description="CFAP65-like ninth Ig-like" evidence="4">
    <location>
        <begin position="1117"/>
        <end position="1297"/>
    </location>
</feature>
<keyword evidence="7" id="KW-1185">Reference proteome</keyword>
<dbReference type="Proteomes" id="UP000654075">
    <property type="component" value="Unassembled WGS sequence"/>
</dbReference>
<feature type="domain" description="CFAP65 seventh Ig-like" evidence="5">
    <location>
        <begin position="879"/>
        <end position="957"/>
    </location>
</feature>
<dbReference type="EMBL" id="CAJNNV010000324">
    <property type="protein sequence ID" value="CAE8582213.1"/>
    <property type="molecule type" value="Genomic_DNA"/>
</dbReference>
<dbReference type="InterPro" id="IPR013783">
    <property type="entry name" value="Ig-like_fold"/>
</dbReference>
<organism evidence="6 7">
    <name type="scientific">Polarella glacialis</name>
    <name type="common">Dinoflagellate</name>
    <dbReference type="NCBI Taxonomy" id="89957"/>
    <lineage>
        <taxon>Eukaryota</taxon>
        <taxon>Sar</taxon>
        <taxon>Alveolata</taxon>
        <taxon>Dinophyceae</taxon>
        <taxon>Suessiales</taxon>
        <taxon>Suessiaceae</taxon>
        <taxon>Polarella</taxon>
    </lineage>
</organism>
<feature type="region of interest" description="Disordered" evidence="1">
    <location>
        <begin position="1897"/>
        <end position="1946"/>
    </location>
</feature>
<accession>A0A813D6W6</accession>
<dbReference type="InterPro" id="IPR056305">
    <property type="entry name" value="Ig_CFAP65_10th"/>
</dbReference>
<feature type="domain" description="CFAP65 fourth Ig-like" evidence="3">
    <location>
        <begin position="330"/>
        <end position="425"/>
    </location>
</feature>
<dbReference type="InterPro" id="IPR058536">
    <property type="entry name" value="Ig_CFAP65_4th"/>
</dbReference>
<evidence type="ECO:0000259" key="5">
    <source>
        <dbReference type="Pfam" id="PF25249"/>
    </source>
</evidence>
<proteinExistence type="predicted"/>
<evidence type="ECO:0000313" key="7">
    <source>
        <dbReference type="Proteomes" id="UP000654075"/>
    </source>
</evidence>
<dbReference type="Pfam" id="PF25249">
    <property type="entry name" value="Ig_CFAP65_7th"/>
    <property type="match status" value="1"/>
</dbReference>
<evidence type="ECO:0000313" key="6">
    <source>
        <dbReference type="EMBL" id="CAE8582213.1"/>
    </source>
</evidence>
<dbReference type="Pfam" id="PF24816">
    <property type="entry name" value="Ig_CFAP65__9th"/>
    <property type="match status" value="1"/>
</dbReference>
<evidence type="ECO:0000256" key="1">
    <source>
        <dbReference type="SAM" id="MobiDB-lite"/>
    </source>
</evidence>
<dbReference type="InterPro" id="IPR052614">
    <property type="entry name" value="CFAP65"/>
</dbReference>
<gene>
    <name evidence="6" type="ORF">PGLA1383_LOCUS1213</name>
</gene>
<dbReference type="Pfam" id="PF24507">
    <property type="entry name" value="Ig_CFAP65_4th"/>
    <property type="match status" value="1"/>
</dbReference>
<evidence type="ECO:0000259" key="4">
    <source>
        <dbReference type="Pfam" id="PF24816"/>
    </source>
</evidence>